<evidence type="ECO:0000313" key="5">
    <source>
        <dbReference type="Proteomes" id="UP001596547"/>
    </source>
</evidence>
<dbReference type="GeneID" id="79317812"/>
<proteinExistence type="predicted"/>
<accession>A0ABD6AFP9</accession>
<comment type="caution">
    <text evidence="4">The sequence shown here is derived from an EMBL/GenBank/DDBJ whole genome shotgun (WGS) entry which is preliminary data.</text>
</comment>
<protein>
    <submittedName>
        <fullName evidence="4">XdhC family protein</fullName>
    </submittedName>
</protein>
<evidence type="ECO:0000259" key="3">
    <source>
        <dbReference type="Pfam" id="PF13478"/>
    </source>
</evidence>
<organism evidence="4 5">
    <name type="scientific">Halomarina halobia</name>
    <dbReference type="NCBI Taxonomy" id="3033386"/>
    <lineage>
        <taxon>Archaea</taxon>
        <taxon>Methanobacteriati</taxon>
        <taxon>Methanobacteriota</taxon>
        <taxon>Stenosarchaea group</taxon>
        <taxon>Halobacteria</taxon>
        <taxon>Halobacteriales</taxon>
        <taxon>Natronomonadaceae</taxon>
        <taxon>Halomarina</taxon>
    </lineage>
</organism>
<dbReference type="InterPro" id="IPR052698">
    <property type="entry name" value="MoCofactor_Util/Proc"/>
</dbReference>
<dbReference type="Pfam" id="PF13478">
    <property type="entry name" value="XdhC_C"/>
    <property type="match status" value="1"/>
</dbReference>
<reference evidence="4 5" key="1">
    <citation type="journal article" date="2019" name="Int. J. Syst. Evol. Microbiol.">
        <title>The Global Catalogue of Microorganisms (GCM) 10K type strain sequencing project: providing services to taxonomists for standard genome sequencing and annotation.</title>
        <authorList>
            <consortium name="The Broad Institute Genomics Platform"/>
            <consortium name="The Broad Institute Genome Sequencing Center for Infectious Disease"/>
            <person name="Wu L."/>
            <person name="Ma J."/>
        </authorList>
    </citation>
    <scope>NUCLEOTIDE SEQUENCE [LARGE SCALE GENOMIC DNA]</scope>
    <source>
        <strain evidence="4 5">PSR21</strain>
    </source>
</reference>
<feature type="domain" description="XdhC Rossmann" evidence="3">
    <location>
        <begin position="206"/>
        <end position="349"/>
    </location>
</feature>
<dbReference type="PANTHER" id="PTHR30388">
    <property type="entry name" value="ALDEHYDE OXIDOREDUCTASE MOLYBDENUM COFACTOR ASSEMBLY PROTEIN"/>
    <property type="match status" value="1"/>
</dbReference>
<sequence>MESSAWSAPVHEVHSTIAAMADSDRRAALATVVAVEGSAYRRPGAKAVIKEGGDGTGTITTGCLEDEVVELASKVIESGKPTVVTYDLMDDDDVWGLGVGCNGITDILLEPLDASFEPVASAYADDDPVAVVTAVESARDDIVVGNRTVVRPDGSTDEGGQLPISIVDAVADAAADLATNGKSRSIAVPGELVTVFVDGVAPLPVLAILGTGHDVVPLVECGKRNGFRVQVIGFRGGTDLATRFPKADGTGTTRVADLRTDYTFDERTYAVVMSHNFVDDRFAVAELLKTDVPYLGLMGPRERFEEILESYDEEQRRTVEASLGRVYTPVGLDLGGGSPHQIATSVVAEALAVHNDRTPGHLKAREGPIHDRVELGSTGRGP</sequence>
<dbReference type="InterPro" id="IPR003777">
    <property type="entry name" value="XdhC_CoxI"/>
</dbReference>
<evidence type="ECO:0000259" key="2">
    <source>
        <dbReference type="Pfam" id="PF02625"/>
    </source>
</evidence>
<name>A0ABD6AFP9_9EURY</name>
<feature type="domain" description="XdhC- CoxI" evidence="2">
    <location>
        <begin position="22"/>
        <end position="87"/>
    </location>
</feature>
<dbReference type="InterPro" id="IPR027051">
    <property type="entry name" value="XdhC_Rossmann_dom"/>
</dbReference>
<dbReference type="Proteomes" id="UP001596547">
    <property type="component" value="Unassembled WGS sequence"/>
</dbReference>
<dbReference type="Gene3D" id="3.40.50.720">
    <property type="entry name" value="NAD(P)-binding Rossmann-like Domain"/>
    <property type="match status" value="1"/>
</dbReference>
<dbReference type="EMBL" id="JBHTBF010000003">
    <property type="protein sequence ID" value="MFC7319001.1"/>
    <property type="molecule type" value="Genomic_DNA"/>
</dbReference>
<dbReference type="RefSeq" id="WP_276306161.1">
    <property type="nucleotide sequence ID" value="NZ_CP119993.1"/>
</dbReference>
<feature type="region of interest" description="Disordered" evidence="1">
    <location>
        <begin position="358"/>
        <end position="382"/>
    </location>
</feature>
<evidence type="ECO:0000256" key="1">
    <source>
        <dbReference type="SAM" id="MobiDB-lite"/>
    </source>
</evidence>
<feature type="compositionally biased region" description="Basic and acidic residues" evidence="1">
    <location>
        <begin position="358"/>
        <end position="374"/>
    </location>
</feature>
<evidence type="ECO:0000313" key="4">
    <source>
        <dbReference type="EMBL" id="MFC7319001.1"/>
    </source>
</evidence>
<gene>
    <name evidence="4" type="ORF">ACFQPE_19700</name>
</gene>
<dbReference type="AlphaFoldDB" id="A0ABD6AFP9"/>
<keyword evidence="5" id="KW-1185">Reference proteome</keyword>
<dbReference type="PANTHER" id="PTHR30388:SF6">
    <property type="entry name" value="XANTHINE DEHYDROGENASE SUBUNIT A-RELATED"/>
    <property type="match status" value="1"/>
</dbReference>
<dbReference type="Pfam" id="PF02625">
    <property type="entry name" value="XdhC_CoxI"/>
    <property type="match status" value="1"/>
</dbReference>